<dbReference type="RefSeq" id="WP_245786666.1">
    <property type="nucleotide sequence ID" value="NZ_FOFV01000026.1"/>
</dbReference>
<evidence type="ECO:0008006" key="4">
    <source>
        <dbReference type="Google" id="ProtNLM"/>
    </source>
</evidence>
<feature type="region of interest" description="Disordered" evidence="1">
    <location>
        <begin position="242"/>
        <end position="288"/>
    </location>
</feature>
<evidence type="ECO:0000256" key="1">
    <source>
        <dbReference type="SAM" id="MobiDB-lite"/>
    </source>
</evidence>
<evidence type="ECO:0000313" key="3">
    <source>
        <dbReference type="Proteomes" id="UP000199503"/>
    </source>
</evidence>
<protein>
    <recommendedName>
        <fullName evidence="4">DNA-directed RNA polymerase specialized sigma subunit, sigma24 family</fullName>
    </recommendedName>
</protein>
<dbReference type="STRING" id="65499.SAMN04488000_12688"/>
<reference evidence="3" key="1">
    <citation type="submission" date="2016-10" db="EMBL/GenBank/DDBJ databases">
        <authorList>
            <person name="Varghese N."/>
            <person name="Submissions S."/>
        </authorList>
    </citation>
    <scope>NUCLEOTIDE SEQUENCE [LARGE SCALE GENOMIC DNA]</scope>
    <source>
        <strain evidence="3">DSM 44437</strain>
    </source>
</reference>
<keyword evidence="3" id="KW-1185">Reference proteome</keyword>
<proteinExistence type="predicted"/>
<sequence length="288" mass="30754">MLPKDCPGITADSMPLDVVRSAFAWLVTGPHPVSLDGRLFDGFPRRRVRVDEVRDLLLLRSCPQSVRDAVWAYLVQLAREEGSTWTVACAGIALPALLNIASKLTARFADDPSDIHSSVLTGFVAELATIDLGRPRVMVRLRWAAYRAGHAALRDALDAPVPSSNPLTAASPLAPCGHPDFVLARAVEDGAISSAEAELIGSTRLEKAPLAVVAHQRGASYEATKKARQRAERRLALYLRGGDEAVSPNTSGSGVQGCERRLFASTHTSPPDVPAPPSSTTPEVPRCA</sequence>
<organism evidence="2 3">
    <name type="scientific">Lentzea albida</name>
    <dbReference type="NCBI Taxonomy" id="65499"/>
    <lineage>
        <taxon>Bacteria</taxon>
        <taxon>Bacillati</taxon>
        <taxon>Actinomycetota</taxon>
        <taxon>Actinomycetes</taxon>
        <taxon>Pseudonocardiales</taxon>
        <taxon>Pseudonocardiaceae</taxon>
        <taxon>Lentzea</taxon>
    </lineage>
</organism>
<evidence type="ECO:0000313" key="2">
    <source>
        <dbReference type="EMBL" id="SES39938.1"/>
    </source>
</evidence>
<gene>
    <name evidence="2" type="ORF">SAMN04488000_12688</name>
</gene>
<name>A0A1H9X160_9PSEU</name>
<dbReference type="AlphaFoldDB" id="A0A1H9X160"/>
<accession>A0A1H9X160</accession>
<dbReference type="Proteomes" id="UP000199503">
    <property type="component" value="Unassembled WGS sequence"/>
</dbReference>
<dbReference type="EMBL" id="FOFV01000026">
    <property type="protein sequence ID" value="SES39938.1"/>
    <property type="molecule type" value="Genomic_DNA"/>
</dbReference>